<proteinExistence type="predicted"/>
<dbReference type="Proteomes" id="UP000789920">
    <property type="component" value="Unassembled WGS sequence"/>
</dbReference>
<name>A0ACA9QBB2_9GLOM</name>
<sequence length="501" mass="57513">AIAFHRMTSPKWHRYFDDNDVNDWSILGFHEAWIHENKDEIRRLSYQKANDVLTKSLRSLINDCKDEMKMQEAARLLANKASTSCTSYDRVNDRNQLFAGSPMSCLDVWVTVVHARKNQLFAVVHARRYQLFASKRTHGSELDELWASIENQRSAQEKLNYEQFDNVSKYSYALTNAAVTNLSNIVQPMLPSKRSFESLESETTNLTQSTEQISSGTFNSQPERMRTPPPRFPNVNAPLHTPNKRQMYDEGVIRYLDAMGQSLKYSRIHVQEPSMWAKVESYLENALKKSGNDFKKAIMLEIENNDASSFRLYCEKILIDLKIGERKYIVQNLSSLFKFYETTFGNIIFDWIESHSLSAKLTKSPTSSGIVKFDAKGIRLFDDKEIWHMEVAGSPSSPIIDHVIGDTKKSLHSDILNLVALLLEHLDVPVKVATNIKVFSLQAIGRSKYKAVLYLMAVFHDEFINQLSIMQELDLNINHSEGFTVRDVLKIPKSLQDLLKE</sequence>
<feature type="non-terminal residue" evidence="1">
    <location>
        <position position="501"/>
    </location>
</feature>
<reference evidence="1" key="1">
    <citation type="submission" date="2021-06" db="EMBL/GenBank/DDBJ databases">
        <authorList>
            <person name="Kallberg Y."/>
            <person name="Tangrot J."/>
            <person name="Rosling A."/>
        </authorList>
    </citation>
    <scope>NUCLEOTIDE SEQUENCE</scope>
    <source>
        <strain evidence="1">MA461A</strain>
    </source>
</reference>
<comment type="caution">
    <text evidence="1">The sequence shown here is derived from an EMBL/GenBank/DDBJ whole genome shotgun (WGS) entry which is preliminary data.</text>
</comment>
<gene>
    <name evidence="1" type="ORF">RPERSI_LOCUS13464</name>
</gene>
<evidence type="ECO:0000313" key="2">
    <source>
        <dbReference type="Proteomes" id="UP000789920"/>
    </source>
</evidence>
<accession>A0ACA9QBB2</accession>
<dbReference type="EMBL" id="CAJVQC010029927">
    <property type="protein sequence ID" value="CAG8744082.1"/>
    <property type="molecule type" value="Genomic_DNA"/>
</dbReference>
<keyword evidence="2" id="KW-1185">Reference proteome</keyword>
<organism evidence="1 2">
    <name type="scientific">Racocetra persica</name>
    <dbReference type="NCBI Taxonomy" id="160502"/>
    <lineage>
        <taxon>Eukaryota</taxon>
        <taxon>Fungi</taxon>
        <taxon>Fungi incertae sedis</taxon>
        <taxon>Mucoromycota</taxon>
        <taxon>Glomeromycotina</taxon>
        <taxon>Glomeromycetes</taxon>
        <taxon>Diversisporales</taxon>
        <taxon>Gigasporaceae</taxon>
        <taxon>Racocetra</taxon>
    </lineage>
</organism>
<feature type="non-terminal residue" evidence="1">
    <location>
        <position position="1"/>
    </location>
</feature>
<evidence type="ECO:0000313" key="1">
    <source>
        <dbReference type="EMBL" id="CAG8744082.1"/>
    </source>
</evidence>
<protein>
    <submittedName>
        <fullName evidence="1">4690_t:CDS:1</fullName>
    </submittedName>
</protein>